<feature type="transmembrane region" description="Helical" evidence="1">
    <location>
        <begin position="279"/>
        <end position="302"/>
    </location>
</feature>
<reference evidence="2 3" key="1">
    <citation type="submission" date="2019-02" db="EMBL/GenBank/DDBJ databases">
        <title>Deep-cultivation of Planctomycetes and their phenomic and genomic characterization uncovers novel biology.</title>
        <authorList>
            <person name="Wiegand S."/>
            <person name="Jogler M."/>
            <person name="Boedeker C."/>
            <person name="Pinto D."/>
            <person name="Vollmers J."/>
            <person name="Rivas-Marin E."/>
            <person name="Kohn T."/>
            <person name="Peeters S.H."/>
            <person name="Heuer A."/>
            <person name="Rast P."/>
            <person name="Oberbeckmann S."/>
            <person name="Bunk B."/>
            <person name="Jeske O."/>
            <person name="Meyerdierks A."/>
            <person name="Storesund J.E."/>
            <person name="Kallscheuer N."/>
            <person name="Luecker S."/>
            <person name="Lage O.M."/>
            <person name="Pohl T."/>
            <person name="Merkel B.J."/>
            <person name="Hornburger P."/>
            <person name="Mueller R.-W."/>
            <person name="Bruemmer F."/>
            <person name="Labrenz M."/>
            <person name="Spormann A.M."/>
            <person name="Op den Camp H."/>
            <person name="Overmann J."/>
            <person name="Amann R."/>
            <person name="Jetten M.S.M."/>
            <person name="Mascher T."/>
            <person name="Medema M.H."/>
            <person name="Devos D.P."/>
            <person name="Kaster A.-K."/>
            <person name="Ovreas L."/>
            <person name="Rohde M."/>
            <person name="Galperin M.Y."/>
            <person name="Jogler C."/>
        </authorList>
    </citation>
    <scope>NUCLEOTIDE SEQUENCE [LARGE SCALE GENOMIC DNA]</scope>
    <source>
        <strain evidence="2 3">KS4</strain>
    </source>
</reference>
<dbReference type="RefSeq" id="WP_145080119.1">
    <property type="nucleotide sequence ID" value="NZ_CP036425.1"/>
</dbReference>
<dbReference type="Proteomes" id="UP000317369">
    <property type="component" value="Chromosome"/>
</dbReference>
<evidence type="ECO:0000313" key="3">
    <source>
        <dbReference type="Proteomes" id="UP000317369"/>
    </source>
</evidence>
<protein>
    <submittedName>
        <fullName evidence="2">Uncharacterized protein</fullName>
    </submittedName>
</protein>
<dbReference type="AlphaFoldDB" id="A0A517YY71"/>
<feature type="transmembrane region" description="Helical" evidence="1">
    <location>
        <begin position="65"/>
        <end position="88"/>
    </location>
</feature>
<feature type="transmembrane region" description="Helical" evidence="1">
    <location>
        <begin position="249"/>
        <end position="267"/>
    </location>
</feature>
<feature type="transmembrane region" description="Helical" evidence="1">
    <location>
        <begin position="322"/>
        <end position="345"/>
    </location>
</feature>
<keyword evidence="1" id="KW-0812">Transmembrane</keyword>
<feature type="transmembrane region" description="Helical" evidence="1">
    <location>
        <begin position="218"/>
        <end position="237"/>
    </location>
</feature>
<gene>
    <name evidence="2" type="ORF">KS4_32540</name>
</gene>
<feature type="transmembrane region" description="Helical" evidence="1">
    <location>
        <begin position="158"/>
        <end position="175"/>
    </location>
</feature>
<accession>A0A517YY71</accession>
<sequence length="381" mass="42695">MRTDSSPQSPPHRLLSIDILRGFDMLWITGLKYFIIYTLVATQYIPNREAARSHTYLSQLDHVSWQGFHFYDLIFPLFLFLTGITIPLSITSKLQSGSATKTQLTIRCIRRLLLLIILGMIHQIHGLPERWPSVLGFIGLSYFIAAMLAIYTPRIIQLAYIPIALITYYLAIRFIPFNGHPAGTLTIDANLPSYIDSLIIPAKHMLIPKTPFDPEGPFMAIAGAALAMLGVYAGYILTNQNTKPIKRVGQLLILGLAAIFIAYLWSFDLPIIKQIWSSSFILAAAGCCFLLTAIFYLVIDVINFKPFNTLLFPLQLYGQNALAVYMIGPAIGITALLTSITAPILHNFSTATQLATIQALILITQTIYLYIFHKKRIFLRV</sequence>
<feature type="transmembrane region" description="Helical" evidence="1">
    <location>
        <begin position="25"/>
        <end position="45"/>
    </location>
</feature>
<feature type="transmembrane region" description="Helical" evidence="1">
    <location>
        <begin position="131"/>
        <end position="151"/>
    </location>
</feature>
<keyword evidence="1" id="KW-1133">Transmembrane helix</keyword>
<dbReference type="PANTHER" id="PTHR31061:SF24">
    <property type="entry name" value="LD22376P"/>
    <property type="match status" value="1"/>
</dbReference>
<feature type="transmembrane region" description="Helical" evidence="1">
    <location>
        <begin position="351"/>
        <end position="371"/>
    </location>
</feature>
<feature type="transmembrane region" description="Helical" evidence="1">
    <location>
        <begin position="108"/>
        <end position="125"/>
    </location>
</feature>
<evidence type="ECO:0000313" key="2">
    <source>
        <dbReference type="EMBL" id="QDU35174.1"/>
    </source>
</evidence>
<name>A0A517YY71_9BACT</name>
<dbReference type="EMBL" id="CP036425">
    <property type="protein sequence ID" value="QDU35174.1"/>
    <property type="molecule type" value="Genomic_DNA"/>
</dbReference>
<keyword evidence="1" id="KW-0472">Membrane</keyword>
<proteinExistence type="predicted"/>
<dbReference type="KEGG" id="pcor:KS4_32540"/>
<keyword evidence="3" id="KW-1185">Reference proteome</keyword>
<dbReference type="OrthoDB" id="9788724at2"/>
<dbReference type="PANTHER" id="PTHR31061">
    <property type="entry name" value="LD22376P"/>
    <property type="match status" value="1"/>
</dbReference>
<evidence type="ECO:0000256" key="1">
    <source>
        <dbReference type="SAM" id="Phobius"/>
    </source>
</evidence>
<organism evidence="2 3">
    <name type="scientific">Poriferisphaera corsica</name>
    <dbReference type="NCBI Taxonomy" id="2528020"/>
    <lineage>
        <taxon>Bacteria</taxon>
        <taxon>Pseudomonadati</taxon>
        <taxon>Planctomycetota</taxon>
        <taxon>Phycisphaerae</taxon>
        <taxon>Phycisphaerales</taxon>
        <taxon>Phycisphaeraceae</taxon>
        <taxon>Poriferisphaera</taxon>
    </lineage>
</organism>